<reference evidence="16 17" key="1">
    <citation type="submission" date="2024-06" db="EMBL/GenBank/DDBJ databases">
        <title>A chromosome-level genome assembly of beet webworm, Loxostege sticticalis.</title>
        <authorList>
            <person name="Zhang Y."/>
        </authorList>
    </citation>
    <scope>NUCLEOTIDE SEQUENCE [LARGE SCALE GENOMIC DNA]</scope>
    <source>
        <strain evidence="16">AQ028</strain>
        <tissue evidence="16">Male pupae</tissue>
    </source>
</reference>
<dbReference type="InterPro" id="IPR002401">
    <property type="entry name" value="Cyt_P450_E_grp-I"/>
</dbReference>
<dbReference type="InterPro" id="IPR050182">
    <property type="entry name" value="Cytochrome_P450_fam2"/>
</dbReference>
<dbReference type="SUPFAM" id="SSF48264">
    <property type="entry name" value="Cytochrome P450"/>
    <property type="match status" value="1"/>
</dbReference>
<dbReference type="PROSITE" id="PS00086">
    <property type="entry name" value="CYTOCHROME_P450"/>
    <property type="match status" value="1"/>
</dbReference>
<evidence type="ECO:0000256" key="9">
    <source>
        <dbReference type="ARBA" id="ARBA00022848"/>
    </source>
</evidence>
<dbReference type="FunFam" id="1.10.630.10:FF:000238">
    <property type="entry name" value="Cytochrome P450 2A6"/>
    <property type="match status" value="1"/>
</dbReference>
<dbReference type="EMBL" id="JBEDNZ010000001">
    <property type="protein sequence ID" value="KAL0851910.1"/>
    <property type="molecule type" value="Genomic_DNA"/>
</dbReference>
<evidence type="ECO:0000256" key="11">
    <source>
        <dbReference type="ARBA" id="ARBA00023004"/>
    </source>
</evidence>
<evidence type="ECO:0000256" key="14">
    <source>
        <dbReference type="PIRSR" id="PIRSR602401-1"/>
    </source>
</evidence>
<dbReference type="PANTHER" id="PTHR24300:SF376">
    <property type="entry name" value="CYTOCHROME P450 15A1"/>
    <property type="match status" value="1"/>
</dbReference>
<keyword evidence="9" id="KW-0492">Microsome</keyword>
<name>A0ABD0TRD7_LOXSC</name>
<keyword evidence="11 14" id="KW-0408">Iron</keyword>
<sequence>MLITIVTVLLLVFTGYIIKSITKPRKYPPGPTWYPFVGCSGVVQSMTTKYGSQWKGLSELAKEYSTQVLGLKLCSELVVVVYGVKNIRQVFTEKEFEGRPNSFFIRLRCLGKRMGITFADGPLWREHRQFTVKHLRNIGFGKTGMEREIQSELSNVLNYIDKNNDKAINPKSVLPAAVMNVLWKYVAGERIKEERLKFLLDLLNARSKAFSMAGGWLNQVPWSRFFFPELSGYSLIAKMNQQISEIIDEAIEKHKTNMTQENDFMYSFLKEMKDNKSSFTEDQLKTICLDLLIAGSQTTSNVLEFAFLVVLRKRTLQEKLFHEIDTVLGNEQPCWNDSYRLVYTSAFLLEVQRYYTIVPLAGPRRLLDDAIIDGYLIPKETTVLISVGDLHFDPELWDDPHEFKPERFIDQCGALKNSEHMYPFGLGRRRCPGDSLAKSFIFIVFVGVLQKYRIEHCNGVLPSGEPIIGLISSPRPYVADFIPRS</sequence>
<evidence type="ECO:0000256" key="4">
    <source>
        <dbReference type="ARBA" id="ARBA00004406"/>
    </source>
</evidence>
<evidence type="ECO:0008006" key="18">
    <source>
        <dbReference type="Google" id="ProtNLM"/>
    </source>
</evidence>
<evidence type="ECO:0000256" key="3">
    <source>
        <dbReference type="ARBA" id="ARBA00004174"/>
    </source>
</evidence>
<comment type="subcellular location">
    <subcellularLocation>
        <location evidence="4">Endoplasmic reticulum membrane</location>
        <topology evidence="4">Peripheral membrane protein</topology>
    </subcellularLocation>
    <subcellularLocation>
        <location evidence="3">Microsome membrane</location>
        <topology evidence="3">Peripheral membrane protein</topology>
    </subcellularLocation>
</comment>
<dbReference type="InterPro" id="IPR036396">
    <property type="entry name" value="Cyt_P450_sf"/>
</dbReference>
<dbReference type="GO" id="GO:0046872">
    <property type="term" value="F:metal ion binding"/>
    <property type="evidence" value="ECO:0007669"/>
    <property type="project" value="UniProtKB-KW"/>
</dbReference>
<dbReference type="GO" id="GO:0005789">
    <property type="term" value="C:endoplasmic reticulum membrane"/>
    <property type="evidence" value="ECO:0007669"/>
    <property type="project" value="UniProtKB-SubCell"/>
</dbReference>
<evidence type="ECO:0000256" key="2">
    <source>
        <dbReference type="ARBA" id="ARBA00003690"/>
    </source>
</evidence>
<accession>A0ABD0TRD7</accession>
<evidence type="ECO:0000313" key="17">
    <source>
        <dbReference type="Proteomes" id="UP001549921"/>
    </source>
</evidence>
<dbReference type="Gene3D" id="1.10.630.10">
    <property type="entry name" value="Cytochrome P450"/>
    <property type="match status" value="1"/>
</dbReference>
<keyword evidence="8" id="KW-0256">Endoplasmic reticulum</keyword>
<comment type="similarity">
    <text evidence="5 15">Belongs to the cytochrome P450 family.</text>
</comment>
<comment type="caution">
    <text evidence="16">The sequence shown here is derived from an EMBL/GenBank/DDBJ whole genome shotgun (WGS) entry which is preliminary data.</text>
</comment>
<proteinExistence type="inferred from homology"/>
<evidence type="ECO:0000256" key="6">
    <source>
        <dbReference type="ARBA" id="ARBA00022617"/>
    </source>
</evidence>
<evidence type="ECO:0000256" key="7">
    <source>
        <dbReference type="ARBA" id="ARBA00022723"/>
    </source>
</evidence>
<keyword evidence="13" id="KW-0472">Membrane</keyword>
<dbReference type="PRINTS" id="PR00463">
    <property type="entry name" value="EP450I"/>
</dbReference>
<protein>
    <recommendedName>
        <fullName evidence="18">Cytochrome P450</fullName>
    </recommendedName>
</protein>
<evidence type="ECO:0000256" key="15">
    <source>
        <dbReference type="RuleBase" id="RU000461"/>
    </source>
</evidence>
<dbReference type="CDD" id="cd20651">
    <property type="entry name" value="CYP15A1-like"/>
    <property type="match status" value="1"/>
</dbReference>
<evidence type="ECO:0000256" key="13">
    <source>
        <dbReference type="ARBA" id="ARBA00023136"/>
    </source>
</evidence>
<dbReference type="InterPro" id="IPR001128">
    <property type="entry name" value="Cyt_P450"/>
</dbReference>
<keyword evidence="10 15" id="KW-0560">Oxidoreductase</keyword>
<keyword evidence="7 14" id="KW-0479">Metal-binding</keyword>
<evidence type="ECO:0000256" key="12">
    <source>
        <dbReference type="ARBA" id="ARBA00023033"/>
    </source>
</evidence>
<dbReference type="PRINTS" id="PR00385">
    <property type="entry name" value="P450"/>
</dbReference>
<evidence type="ECO:0000256" key="8">
    <source>
        <dbReference type="ARBA" id="ARBA00022824"/>
    </source>
</evidence>
<dbReference type="PANTHER" id="PTHR24300">
    <property type="entry name" value="CYTOCHROME P450 508A4-RELATED"/>
    <property type="match status" value="1"/>
</dbReference>
<gene>
    <name evidence="16" type="ORF">ABMA28_000198</name>
</gene>
<evidence type="ECO:0000313" key="16">
    <source>
        <dbReference type="EMBL" id="KAL0851910.1"/>
    </source>
</evidence>
<evidence type="ECO:0000256" key="10">
    <source>
        <dbReference type="ARBA" id="ARBA00023002"/>
    </source>
</evidence>
<comment type="function">
    <text evidence="2">May be involved in the metabolism of insect hormones and in the breakdown of synthetic insecticides.</text>
</comment>
<dbReference type="Pfam" id="PF00067">
    <property type="entry name" value="p450"/>
    <property type="match status" value="1"/>
</dbReference>
<feature type="binding site" description="axial binding residue" evidence="14">
    <location>
        <position position="431"/>
    </location>
    <ligand>
        <name>heme</name>
        <dbReference type="ChEBI" id="CHEBI:30413"/>
    </ligand>
    <ligandPart>
        <name>Fe</name>
        <dbReference type="ChEBI" id="CHEBI:18248"/>
    </ligandPart>
</feature>
<dbReference type="Proteomes" id="UP001549921">
    <property type="component" value="Unassembled WGS sequence"/>
</dbReference>
<comment type="cofactor">
    <cofactor evidence="1 14">
        <name>heme</name>
        <dbReference type="ChEBI" id="CHEBI:30413"/>
    </cofactor>
</comment>
<evidence type="ECO:0000256" key="5">
    <source>
        <dbReference type="ARBA" id="ARBA00010617"/>
    </source>
</evidence>
<evidence type="ECO:0000256" key="1">
    <source>
        <dbReference type="ARBA" id="ARBA00001971"/>
    </source>
</evidence>
<keyword evidence="6 14" id="KW-0349">Heme</keyword>
<dbReference type="AlphaFoldDB" id="A0ABD0TRD7"/>
<keyword evidence="12 15" id="KW-0503">Monooxygenase</keyword>
<dbReference type="GO" id="GO:0004497">
    <property type="term" value="F:monooxygenase activity"/>
    <property type="evidence" value="ECO:0007669"/>
    <property type="project" value="UniProtKB-KW"/>
</dbReference>
<organism evidence="16 17">
    <name type="scientific">Loxostege sticticalis</name>
    <name type="common">Beet webworm moth</name>
    <dbReference type="NCBI Taxonomy" id="481309"/>
    <lineage>
        <taxon>Eukaryota</taxon>
        <taxon>Metazoa</taxon>
        <taxon>Ecdysozoa</taxon>
        <taxon>Arthropoda</taxon>
        <taxon>Hexapoda</taxon>
        <taxon>Insecta</taxon>
        <taxon>Pterygota</taxon>
        <taxon>Neoptera</taxon>
        <taxon>Endopterygota</taxon>
        <taxon>Lepidoptera</taxon>
        <taxon>Glossata</taxon>
        <taxon>Ditrysia</taxon>
        <taxon>Pyraloidea</taxon>
        <taxon>Crambidae</taxon>
        <taxon>Pyraustinae</taxon>
        <taxon>Loxostege</taxon>
    </lineage>
</organism>
<dbReference type="InterPro" id="IPR017972">
    <property type="entry name" value="Cyt_P450_CS"/>
</dbReference>